<dbReference type="GO" id="GO:0008553">
    <property type="term" value="F:P-type proton-exporting transporter activity"/>
    <property type="evidence" value="ECO:0007669"/>
    <property type="project" value="UniProtKB-EC"/>
</dbReference>
<dbReference type="OMA" id="VIEFHPF"/>
<organism evidence="19 20">
    <name type="scientific">Ajellomyces capsulatus (strain H143)</name>
    <name type="common">Darling's disease fungus</name>
    <name type="synonym">Histoplasma capsulatum</name>
    <dbReference type="NCBI Taxonomy" id="544712"/>
    <lineage>
        <taxon>Eukaryota</taxon>
        <taxon>Fungi</taxon>
        <taxon>Dikarya</taxon>
        <taxon>Ascomycota</taxon>
        <taxon>Pezizomycotina</taxon>
        <taxon>Eurotiomycetes</taxon>
        <taxon>Eurotiomycetidae</taxon>
        <taxon>Onygenales</taxon>
        <taxon>Ajellomycetaceae</taxon>
        <taxon>Histoplasma</taxon>
    </lineage>
</organism>
<evidence type="ECO:0000256" key="16">
    <source>
        <dbReference type="SAM" id="MobiDB-lite"/>
    </source>
</evidence>
<feature type="transmembrane region" description="Helical" evidence="17">
    <location>
        <begin position="437"/>
        <end position="465"/>
    </location>
</feature>
<evidence type="ECO:0000259" key="18">
    <source>
        <dbReference type="SMART" id="SM00831"/>
    </source>
</evidence>
<dbReference type="FunFam" id="3.40.50.1000:FF:000211">
    <property type="entry name" value="Plasma membrane ATPase"/>
    <property type="match status" value="1"/>
</dbReference>
<evidence type="ECO:0000256" key="6">
    <source>
        <dbReference type="ARBA" id="ARBA00022692"/>
    </source>
</evidence>
<feature type="region of interest" description="Disordered" evidence="16">
    <location>
        <begin position="114"/>
        <end position="133"/>
    </location>
</feature>
<proteinExistence type="inferred from homology"/>
<evidence type="ECO:0000256" key="4">
    <source>
        <dbReference type="ARBA" id="ARBA00012476"/>
    </source>
</evidence>
<dbReference type="EMBL" id="GG692426">
    <property type="protein sequence ID" value="EER40471.1"/>
    <property type="molecule type" value="Genomic_DNA"/>
</dbReference>
<dbReference type="NCBIfam" id="TIGR01494">
    <property type="entry name" value="ATPase_P-type"/>
    <property type="match status" value="2"/>
</dbReference>
<evidence type="ECO:0000256" key="11">
    <source>
        <dbReference type="ARBA" id="ARBA00022967"/>
    </source>
</evidence>
<dbReference type="PROSITE" id="PS00154">
    <property type="entry name" value="ATPASE_E1_E2"/>
    <property type="match status" value="1"/>
</dbReference>
<keyword evidence="6 17" id="KW-0812">Transmembrane</keyword>
<evidence type="ECO:0000256" key="8">
    <source>
        <dbReference type="ARBA" id="ARBA00022741"/>
    </source>
</evidence>
<evidence type="ECO:0000313" key="20">
    <source>
        <dbReference type="Proteomes" id="UP000002624"/>
    </source>
</evidence>
<evidence type="ECO:0000256" key="17">
    <source>
        <dbReference type="SAM" id="Phobius"/>
    </source>
</evidence>
<feature type="region of interest" description="Disordered" evidence="16">
    <location>
        <begin position="72"/>
        <end position="105"/>
    </location>
</feature>
<dbReference type="InterPro" id="IPR018303">
    <property type="entry name" value="ATPase_P-typ_P_site"/>
</dbReference>
<evidence type="ECO:0000256" key="2">
    <source>
        <dbReference type="ARBA" id="ARBA00004141"/>
    </source>
</evidence>
<sequence>MPTARRWPMARRQARWLSAARWSLGHGTGTESDTGTGTGAAAGTVTVLAAATWKIAHTNWVCTGLTVPVNYPPQSPLPTLKTEEEEEEEEEEEGSTAAPCSPFVPEETEIANITQSSRKMAHSAASGAASAAHFEKKIPEVAHEEKKPPLPEEEDEDEDMDALIEELESQDGHIDIEDDEDGEPGGARPVPDELLTTDTRHGLTDAEVVARRKKYGLNQMKEEKENLILKFLSYFVGPIQPPPFLPAGLEDWVDFGVICALLLLNACVGFVQEFQAGSIVDELKKTLALKAVVLRNGRLTEVEAPEVVPGDILQVEEGTIIPADGRIVTEEAFLQVDQSAITGESLAVDKHKGDTCYASSAVKRGEAFMVITATGDNTFVGRAAALVNAASAGTGHFTEVLNGIGTVLLILVILTLLVVWVSSFYRSNSIVTILEFTLAITIIGVPVGLPAVVTTTMAVGAAYLAKKKAIVQKLSAIESLAGVEILCSDKTGTLTKNKLSLAEPYCVSGVDPEDLMLTACLAASRKKKGIDAIDKAFLKSLRYYPRAKSVLTQYKVLEFHPFDPVSKKVSAVVLSPQGERITCVKGAPLFVLKTLGLGTNVYNAERLGLGGGGTMPGSEVYDFVEAADGFAEVFPQHKYNVVEILQQRGYLVAMTGDGVNDAPSLKKADTGIAVEGASDAARSAADIVFLAPGLSAIIDALKTSRQIFHRMYAYVVYRIALSLHLEIFLGLWIAILNTSLNLQLVVFIAIFADIATLAIAYDNAPFSKTPVKWNLPKLWGMSVLLGIVLAVGTWITLTTMLVGSENGGIVQNFGRRDPVLFLEISLTENWLIFITRANGPFWSSIPSWQLSGAILLVDIIATFFTIFGWFVGGQTSIVAVVRIWVFSFGCFCVLGGLYYLLQGSAGFDNMMHGKSPKKNQKQRSLEDFVVSLQRVSTQHEKSS</sequence>
<dbReference type="Gene3D" id="3.40.1110.10">
    <property type="entry name" value="Calcium-transporting ATPase, cytoplasmic domain N"/>
    <property type="match status" value="1"/>
</dbReference>
<evidence type="ECO:0000256" key="1">
    <source>
        <dbReference type="ARBA" id="ARBA00003417"/>
    </source>
</evidence>
<keyword evidence="7" id="KW-0479">Metal-binding</keyword>
<dbReference type="GO" id="GO:0016887">
    <property type="term" value="F:ATP hydrolysis activity"/>
    <property type="evidence" value="ECO:0007669"/>
    <property type="project" value="InterPro"/>
</dbReference>
<dbReference type="VEuPathDB" id="FungiDB:HCDG_05060"/>
<keyword evidence="11" id="KW-1278">Translocase</keyword>
<dbReference type="InterPro" id="IPR023299">
    <property type="entry name" value="ATPase_P-typ_cyto_dom_N"/>
</dbReference>
<dbReference type="InterPro" id="IPR023298">
    <property type="entry name" value="ATPase_P-typ_TM_dom_sf"/>
</dbReference>
<reference evidence="20" key="1">
    <citation type="submission" date="2009-05" db="EMBL/GenBank/DDBJ databases">
        <title>The genome sequence of Ajellomyces capsulatus strain H143.</title>
        <authorList>
            <person name="Champion M."/>
            <person name="Cuomo C.A."/>
            <person name="Ma L.-J."/>
            <person name="Henn M.R."/>
            <person name="Sil A."/>
            <person name="Goldman B."/>
            <person name="Young S.K."/>
            <person name="Kodira C.D."/>
            <person name="Zeng Q."/>
            <person name="Koehrsen M."/>
            <person name="Alvarado L."/>
            <person name="Berlin A.M."/>
            <person name="Borenstein D."/>
            <person name="Chen Z."/>
            <person name="Engels R."/>
            <person name="Freedman E."/>
            <person name="Gellesch M."/>
            <person name="Goldberg J."/>
            <person name="Griggs A."/>
            <person name="Gujja S."/>
            <person name="Heiman D.I."/>
            <person name="Hepburn T.A."/>
            <person name="Howarth C."/>
            <person name="Jen D."/>
            <person name="Larson L."/>
            <person name="Lewis B."/>
            <person name="Mehta T."/>
            <person name="Park D."/>
            <person name="Pearson M."/>
            <person name="Roberts A."/>
            <person name="Saif S."/>
            <person name="Shea T.D."/>
            <person name="Shenoy N."/>
            <person name="Sisk P."/>
            <person name="Stolte C."/>
            <person name="Sykes S."/>
            <person name="Walk T."/>
            <person name="White J."/>
            <person name="Yandava C."/>
            <person name="Klein B."/>
            <person name="McEwen J.G."/>
            <person name="Puccia R."/>
            <person name="Goldman G.H."/>
            <person name="Felipe M.S."/>
            <person name="Nino-Vega G."/>
            <person name="San-Blas G."/>
            <person name="Taylor J.W."/>
            <person name="Mendoza L."/>
            <person name="Galagan J.E."/>
            <person name="Nusbaum C."/>
            <person name="Birren B.W."/>
        </authorList>
    </citation>
    <scope>NUCLEOTIDE SEQUENCE [LARGE SCALE GENOMIC DNA]</scope>
    <source>
        <strain evidence="20">H143</strain>
    </source>
</reference>
<dbReference type="Gene3D" id="2.70.150.10">
    <property type="entry name" value="Calcium-transporting ATPase, cytoplasmic transduction domain A"/>
    <property type="match status" value="1"/>
</dbReference>
<dbReference type="GO" id="GO:0005524">
    <property type="term" value="F:ATP binding"/>
    <property type="evidence" value="ECO:0007669"/>
    <property type="project" value="UniProtKB-KW"/>
</dbReference>
<name>C6HGG9_AJECH</name>
<feature type="transmembrane region" description="Helical" evidence="17">
    <location>
        <begin position="742"/>
        <end position="761"/>
    </location>
</feature>
<keyword evidence="12 17" id="KW-1133">Transmembrane helix</keyword>
<dbReference type="EC" id="7.1.2.1" evidence="4"/>
<keyword evidence="8" id="KW-0547">Nucleotide-binding</keyword>
<dbReference type="InterPro" id="IPR001757">
    <property type="entry name" value="P_typ_ATPase"/>
</dbReference>
<dbReference type="InterPro" id="IPR006534">
    <property type="entry name" value="P-type_ATPase_IIIA"/>
</dbReference>
<keyword evidence="13 17" id="KW-0472">Membrane</keyword>
<dbReference type="InterPro" id="IPR059000">
    <property type="entry name" value="ATPase_P-type_domA"/>
</dbReference>
<comment type="similarity">
    <text evidence="3">Belongs to the cation transport ATPase (P-type) (TC 3.A.3) family. Type IIIA subfamily.</text>
</comment>
<evidence type="ECO:0000256" key="5">
    <source>
        <dbReference type="ARBA" id="ARBA00022553"/>
    </source>
</evidence>
<feature type="transmembrane region" description="Helical" evidence="17">
    <location>
        <begin position="715"/>
        <end position="736"/>
    </location>
</feature>
<dbReference type="InterPro" id="IPR036412">
    <property type="entry name" value="HAD-like_sf"/>
</dbReference>
<feature type="transmembrane region" description="Helical" evidence="17">
    <location>
        <begin position="782"/>
        <end position="803"/>
    </location>
</feature>
<dbReference type="Pfam" id="PF00690">
    <property type="entry name" value="Cation_ATPase_N"/>
    <property type="match status" value="1"/>
</dbReference>
<dbReference type="AlphaFoldDB" id="C6HGG9"/>
<dbReference type="InterPro" id="IPR004014">
    <property type="entry name" value="ATPase_P-typ_cation-transptr_N"/>
</dbReference>
<dbReference type="Gene3D" id="1.20.1110.10">
    <property type="entry name" value="Calcium-transporting ATPase, transmembrane domain"/>
    <property type="match status" value="2"/>
</dbReference>
<dbReference type="SUPFAM" id="SSF81653">
    <property type="entry name" value="Calcium ATPase, transduction domain A"/>
    <property type="match status" value="1"/>
</dbReference>
<gene>
    <name evidence="19" type="ORF">HCDG_05060</name>
</gene>
<dbReference type="eggNOG" id="KOG0205">
    <property type="taxonomic scope" value="Eukaryota"/>
</dbReference>
<evidence type="ECO:0000256" key="10">
    <source>
        <dbReference type="ARBA" id="ARBA00022842"/>
    </source>
</evidence>
<comment type="subcellular location">
    <subcellularLocation>
        <location evidence="2">Membrane</location>
        <topology evidence="2">Multi-pass membrane protein</topology>
    </subcellularLocation>
</comment>
<dbReference type="GO" id="GO:0120029">
    <property type="term" value="P:proton export across plasma membrane"/>
    <property type="evidence" value="ECO:0007669"/>
    <property type="project" value="InterPro"/>
</dbReference>
<keyword evidence="10" id="KW-0460">Magnesium</keyword>
<evidence type="ECO:0000256" key="15">
    <source>
        <dbReference type="ARBA" id="ARBA00071631"/>
    </source>
</evidence>
<feature type="transmembrane region" description="Helical" evidence="17">
    <location>
        <begin position="400"/>
        <end position="425"/>
    </location>
</feature>
<feature type="compositionally biased region" description="Acidic residues" evidence="16">
    <location>
        <begin position="151"/>
        <end position="169"/>
    </location>
</feature>
<feature type="domain" description="Cation-transporting P-type ATPase N-terminal" evidence="18">
    <location>
        <begin position="184"/>
        <end position="264"/>
    </location>
</feature>
<dbReference type="PRINTS" id="PR00119">
    <property type="entry name" value="CATATPASE"/>
</dbReference>
<dbReference type="InterPro" id="IPR008250">
    <property type="entry name" value="ATPase_P-typ_transduc_dom_A_sf"/>
</dbReference>
<evidence type="ECO:0000256" key="3">
    <source>
        <dbReference type="ARBA" id="ARBA00008804"/>
    </source>
</evidence>
<feature type="compositionally biased region" description="Acidic residues" evidence="16">
    <location>
        <begin position="83"/>
        <end position="94"/>
    </location>
</feature>
<dbReference type="FunFam" id="3.40.1110.10:FF:000005">
    <property type="entry name" value="Plasma membrane ATPase"/>
    <property type="match status" value="1"/>
</dbReference>
<dbReference type="PRINTS" id="PR00120">
    <property type="entry name" value="HATPASE"/>
</dbReference>
<dbReference type="SUPFAM" id="SSF56784">
    <property type="entry name" value="HAD-like"/>
    <property type="match status" value="1"/>
</dbReference>
<evidence type="ECO:0000313" key="19">
    <source>
        <dbReference type="EMBL" id="EER40471.1"/>
    </source>
</evidence>
<dbReference type="GO" id="GO:0046872">
    <property type="term" value="F:metal ion binding"/>
    <property type="evidence" value="ECO:0007669"/>
    <property type="project" value="UniProtKB-KW"/>
</dbReference>
<comment type="function">
    <text evidence="1">The plasma membrane ATPase of plants and fungi is a hydrogen ion pump. The proton gradient it generates drives the active transport of nutrients by H(+)-symport. The resulting external acidification and/or internal alkinization may mediate growth responses.</text>
</comment>
<feature type="transmembrane region" description="Helical" evidence="17">
    <location>
        <begin position="848"/>
        <end position="871"/>
    </location>
</feature>
<evidence type="ECO:0000256" key="12">
    <source>
        <dbReference type="ARBA" id="ARBA00022989"/>
    </source>
</evidence>
<dbReference type="HOGENOM" id="CLU_002360_6_0_1"/>
<evidence type="ECO:0000256" key="13">
    <source>
        <dbReference type="ARBA" id="ARBA00023136"/>
    </source>
</evidence>
<evidence type="ECO:0000256" key="14">
    <source>
        <dbReference type="ARBA" id="ARBA00031813"/>
    </source>
</evidence>
<keyword evidence="9" id="KW-0067">ATP-binding</keyword>
<dbReference type="PANTHER" id="PTHR42861">
    <property type="entry name" value="CALCIUM-TRANSPORTING ATPASE"/>
    <property type="match status" value="1"/>
</dbReference>
<dbReference type="STRING" id="544712.C6HGG9"/>
<dbReference type="CDD" id="cd02076">
    <property type="entry name" value="P-type_ATPase_H"/>
    <property type="match status" value="1"/>
</dbReference>
<protein>
    <recommendedName>
        <fullName evidence="15">Plasma membrane ATPase</fullName>
        <ecNumber evidence="4">7.1.2.1</ecNumber>
    </recommendedName>
    <alternativeName>
        <fullName evidence="14">Proton pump</fullName>
    </alternativeName>
</protein>
<accession>C6HGG9</accession>
<feature type="compositionally biased region" description="Low complexity" evidence="16">
    <location>
        <begin position="122"/>
        <end position="132"/>
    </location>
</feature>
<dbReference type="Pfam" id="PF00122">
    <property type="entry name" value="E1-E2_ATPase"/>
    <property type="match status" value="1"/>
</dbReference>
<dbReference type="SUPFAM" id="SSF81665">
    <property type="entry name" value="Calcium ATPase, transmembrane domain M"/>
    <property type="match status" value="1"/>
</dbReference>
<feature type="transmembrane region" description="Helical" evidence="17">
    <location>
        <begin position="883"/>
        <end position="901"/>
    </location>
</feature>
<dbReference type="OrthoDB" id="116380at2759"/>
<feature type="compositionally biased region" description="Basic and acidic residues" evidence="16">
    <location>
        <begin position="139"/>
        <end position="150"/>
    </location>
</feature>
<dbReference type="Proteomes" id="UP000002624">
    <property type="component" value="Unassembled WGS sequence"/>
</dbReference>
<dbReference type="GO" id="GO:0016020">
    <property type="term" value="C:membrane"/>
    <property type="evidence" value="ECO:0007669"/>
    <property type="project" value="UniProtKB-SubCell"/>
</dbReference>
<dbReference type="FunFam" id="2.70.150.10:FF:000011">
    <property type="entry name" value="Plasma membrane ATPase"/>
    <property type="match status" value="1"/>
</dbReference>
<dbReference type="SMART" id="SM00831">
    <property type="entry name" value="Cation_ATPase_N"/>
    <property type="match status" value="1"/>
</dbReference>
<keyword evidence="5" id="KW-0597">Phosphoprotein</keyword>
<feature type="region of interest" description="Disordered" evidence="16">
    <location>
        <begin position="139"/>
        <end position="201"/>
    </location>
</feature>
<evidence type="ECO:0000256" key="9">
    <source>
        <dbReference type="ARBA" id="ARBA00022840"/>
    </source>
</evidence>
<evidence type="ECO:0000256" key="7">
    <source>
        <dbReference type="ARBA" id="ARBA00022723"/>
    </source>
</evidence>